<evidence type="ECO:0000256" key="2">
    <source>
        <dbReference type="SAM" id="Phobius"/>
    </source>
</evidence>
<evidence type="ECO:0000313" key="3">
    <source>
        <dbReference type="EMBL" id="RKQ18392.1"/>
    </source>
</evidence>
<protein>
    <recommendedName>
        <fullName evidence="5">DUF5050 domain-containing protein</fullName>
    </recommendedName>
</protein>
<comment type="similarity">
    <text evidence="1">Belongs to the TolB family.</text>
</comment>
<proteinExistence type="inferred from homology"/>
<name>A0A494Z8N5_9BACL</name>
<keyword evidence="4" id="KW-1185">Reference proteome</keyword>
<keyword evidence="2" id="KW-0812">Transmembrane</keyword>
<dbReference type="Pfam" id="PF07676">
    <property type="entry name" value="PD40"/>
    <property type="match status" value="2"/>
</dbReference>
<keyword evidence="2" id="KW-0472">Membrane</keyword>
<evidence type="ECO:0000256" key="1">
    <source>
        <dbReference type="ARBA" id="ARBA00009820"/>
    </source>
</evidence>
<feature type="transmembrane region" description="Helical" evidence="2">
    <location>
        <begin position="346"/>
        <end position="367"/>
    </location>
</feature>
<sequence length="439" mass="49743">MKNKKSFISLIFITFLLLAGSIAFSLLRDDNPYRYFTGMGESFDLSPNDDQYLFSYYLDGKEDIYRSTIDGKQVEKLTKSESANFHSPRFSKNGTKILYLAQNAEKINTLYIANKNGDEEEKLTDDKTHVSEAVFSNTGEEIYFIATPAEDYLKVEGETTEGFDLFVLNLATKEIQQLTNQDHFMMENLAISQDGKTIYYTLFEMNREVVTAFSLEESTEKDAPGSNKLPEESYYISYSPDESKLAYTTISEESFDSSLFKYELFLLDIESGKSKRLTNLESSVVSPKFFKNENKIAFLENKNWPLDPKKHTLHVMDLGTEKIQTVDITINLEKSSHVLSKIIDTFANGVTVAILYVILLCLISTYLASYHYKNRYYPAIFSVILSILVLISSFIVAATVDPWYGIGLGMIAAALFGCTLVVVLYSFALRFIVKRGTVA</sequence>
<dbReference type="RefSeq" id="WP_121213863.1">
    <property type="nucleotide sequence ID" value="NZ_RBZN01000009.1"/>
</dbReference>
<accession>A0A494Z8N5</accession>
<dbReference type="InterPro" id="IPR011042">
    <property type="entry name" value="6-blade_b-propeller_TolB-like"/>
</dbReference>
<gene>
    <name evidence="3" type="ORF">D8M03_05950</name>
</gene>
<dbReference type="InterPro" id="IPR011659">
    <property type="entry name" value="WD40"/>
</dbReference>
<dbReference type="PANTHER" id="PTHR36842">
    <property type="entry name" value="PROTEIN TOLB HOMOLOG"/>
    <property type="match status" value="1"/>
</dbReference>
<keyword evidence="2" id="KW-1133">Transmembrane helix</keyword>
<dbReference type="Proteomes" id="UP000272238">
    <property type="component" value="Unassembled WGS sequence"/>
</dbReference>
<feature type="transmembrane region" description="Helical" evidence="2">
    <location>
        <begin position="379"/>
        <end position="400"/>
    </location>
</feature>
<dbReference type="Gene3D" id="2.120.10.30">
    <property type="entry name" value="TolB, C-terminal domain"/>
    <property type="match status" value="2"/>
</dbReference>
<evidence type="ECO:0008006" key="5">
    <source>
        <dbReference type="Google" id="ProtNLM"/>
    </source>
</evidence>
<evidence type="ECO:0000313" key="4">
    <source>
        <dbReference type="Proteomes" id="UP000272238"/>
    </source>
</evidence>
<feature type="transmembrane region" description="Helical" evidence="2">
    <location>
        <begin position="406"/>
        <end position="433"/>
    </location>
</feature>
<organism evidence="3 4">
    <name type="scientific">Ureibacillus endophyticus</name>
    <dbReference type="NCBI Taxonomy" id="1978490"/>
    <lineage>
        <taxon>Bacteria</taxon>
        <taxon>Bacillati</taxon>
        <taxon>Bacillota</taxon>
        <taxon>Bacilli</taxon>
        <taxon>Bacillales</taxon>
        <taxon>Caryophanaceae</taxon>
        <taxon>Ureibacillus</taxon>
    </lineage>
</organism>
<comment type="caution">
    <text evidence="3">The sequence shown here is derived from an EMBL/GenBank/DDBJ whole genome shotgun (WGS) entry which is preliminary data.</text>
</comment>
<dbReference type="AlphaFoldDB" id="A0A494Z8N5"/>
<dbReference type="SUPFAM" id="SSF69304">
    <property type="entry name" value="Tricorn protease N-terminal domain"/>
    <property type="match status" value="1"/>
</dbReference>
<dbReference type="EMBL" id="RBZN01000009">
    <property type="protein sequence ID" value="RKQ18392.1"/>
    <property type="molecule type" value="Genomic_DNA"/>
</dbReference>
<reference evidence="3 4" key="1">
    <citation type="journal article" date="2016" name="Antonie Van Leeuwenhoek">
        <title>Lysinibacillus endophyticus sp. nov., an indole-3-acetic acid producing endophytic bacterium isolated from corn root (Zea mays cv. Xinken-5).</title>
        <authorList>
            <person name="Yu J."/>
            <person name="Guan X."/>
            <person name="Liu C."/>
            <person name="Xiang W."/>
            <person name="Yu Z."/>
            <person name="Liu X."/>
            <person name="Wang G."/>
        </authorList>
    </citation>
    <scope>NUCLEOTIDE SEQUENCE [LARGE SCALE GENOMIC DNA]</scope>
    <source>
        <strain evidence="3 4">DSM 100506</strain>
    </source>
</reference>
<dbReference type="OrthoDB" id="2386786at2"/>